<protein>
    <submittedName>
        <fullName evidence="15">Cytochrome P450</fullName>
    </submittedName>
</protein>
<evidence type="ECO:0000256" key="1">
    <source>
        <dbReference type="ARBA" id="ARBA00001971"/>
    </source>
</evidence>
<dbReference type="STRING" id="71717.A0A4Y7SWW2"/>
<evidence type="ECO:0000256" key="11">
    <source>
        <dbReference type="ARBA" id="ARBA00023033"/>
    </source>
</evidence>
<dbReference type="Pfam" id="PF00067">
    <property type="entry name" value="p450"/>
    <property type="match status" value="1"/>
</dbReference>
<dbReference type="GO" id="GO:0004497">
    <property type="term" value="F:monooxygenase activity"/>
    <property type="evidence" value="ECO:0007669"/>
    <property type="project" value="UniProtKB-KW"/>
</dbReference>
<dbReference type="GO" id="GO:0020037">
    <property type="term" value="F:heme binding"/>
    <property type="evidence" value="ECO:0007669"/>
    <property type="project" value="InterPro"/>
</dbReference>
<comment type="pathway">
    <text evidence="3">Secondary metabolite biosynthesis; terpenoid biosynthesis.</text>
</comment>
<dbReference type="EMBL" id="QPFP01000049">
    <property type="protein sequence ID" value="TEB26346.1"/>
    <property type="molecule type" value="Genomic_DNA"/>
</dbReference>
<keyword evidence="6 14" id="KW-0812">Transmembrane</keyword>
<keyword evidence="11" id="KW-0503">Monooxygenase</keyword>
<evidence type="ECO:0000256" key="2">
    <source>
        <dbReference type="ARBA" id="ARBA00004370"/>
    </source>
</evidence>
<reference evidence="15 16" key="1">
    <citation type="journal article" date="2019" name="Nat. Ecol. Evol.">
        <title>Megaphylogeny resolves global patterns of mushroom evolution.</title>
        <authorList>
            <person name="Varga T."/>
            <person name="Krizsan K."/>
            <person name="Foldi C."/>
            <person name="Dima B."/>
            <person name="Sanchez-Garcia M."/>
            <person name="Sanchez-Ramirez S."/>
            <person name="Szollosi G.J."/>
            <person name="Szarkandi J.G."/>
            <person name="Papp V."/>
            <person name="Albert L."/>
            <person name="Andreopoulos W."/>
            <person name="Angelini C."/>
            <person name="Antonin V."/>
            <person name="Barry K.W."/>
            <person name="Bougher N.L."/>
            <person name="Buchanan P."/>
            <person name="Buyck B."/>
            <person name="Bense V."/>
            <person name="Catcheside P."/>
            <person name="Chovatia M."/>
            <person name="Cooper J."/>
            <person name="Damon W."/>
            <person name="Desjardin D."/>
            <person name="Finy P."/>
            <person name="Geml J."/>
            <person name="Haridas S."/>
            <person name="Hughes K."/>
            <person name="Justo A."/>
            <person name="Karasinski D."/>
            <person name="Kautmanova I."/>
            <person name="Kiss B."/>
            <person name="Kocsube S."/>
            <person name="Kotiranta H."/>
            <person name="LaButti K.M."/>
            <person name="Lechner B.E."/>
            <person name="Liimatainen K."/>
            <person name="Lipzen A."/>
            <person name="Lukacs Z."/>
            <person name="Mihaltcheva S."/>
            <person name="Morgado L.N."/>
            <person name="Niskanen T."/>
            <person name="Noordeloos M.E."/>
            <person name="Ohm R.A."/>
            <person name="Ortiz-Santana B."/>
            <person name="Ovrebo C."/>
            <person name="Racz N."/>
            <person name="Riley R."/>
            <person name="Savchenko A."/>
            <person name="Shiryaev A."/>
            <person name="Soop K."/>
            <person name="Spirin V."/>
            <person name="Szebenyi C."/>
            <person name="Tomsovsky M."/>
            <person name="Tulloss R.E."/>
            <person name="Uehling J."/>
            <person name="Grigoriev I.V."/>
            <person name="Vagvolgyi C."/>
            <person name="Papp T."/>
            <person name="Martin F.M."/>
            <person name="Miettinen O."/>
            <person name="Hibbett D.S."/>
            <person name="Nagy L.G."/>
        </authorList>
    </citation>
    <scope>NUCLEOTIDE SEQUENCE [LARGE SCALE GENOMIC DNA]</scope>
    <source>
        <strain evidence="15 16">FP101781</strain>
    </source>
</reference>
<keyword evidence="5 13" id="KW-0349">Heme</keyword>
<dbReference type="CDD" id="cd11069">
    <property type="entry name" value="CYP_FUM15-like"/>
    <property type="match status" value="1"/>
</dbReference>
<dbReference type="GO" id="GO:0016705">
    <property type="term" value="F:oxidoreductase activity, acting on paired donors, with incorporation or reduction of molecular oxygen"/>
    <property type="evidence" value="ECO:0007669"/>
    <property type="project" value="InterPro"/>
</dbReference>
<organism evidence="15 16">
    <name type="scientific">Coprinellus micaceus</name>
    <name type="common">Glistening ink-cap mushroom</name>
    <name type="synonym">Coprinus micaceus</name>
    <dbReference type="NCBI Taxonomy" id="71717"/>
    <lineage>
        <taxon>Eukaryota</taxon>
        <taxon>Fungi</taxon>
        <taxon>Dikarya</taxon>
        <taxon>Basidiomycota</taxon>
        <taxon>Agaricomycotina</taxon>
        <taxon>Agaricomycetes</taxon>
        <taxon>Agaricomycetidae</taxon>
        <taxon>Agaricales</taxon>
        <taxon>Agaricineae</taxon>
        <taxon>Psathyrellaceae</taxon>
        <taxon>Coprinellus</taxon>
    </lineage>
</organism>
<evidence type="ECO:0000256" key="9">
    <source>
        <dbReference type="ARBA" id="ARBA00023002"/>
    </source>
</evidence>
<keyword evidence="8 14" id="KW-1133">Transmembrane helix</keyword>
<dbReference type="PANTHER" id="PTHR24305:SF166">
    <property type="entry name" value="CYTOCHROME P450 12A4, MITOCHONDRIAL-RELATED"/>
    <property type="match status" value="1"/>
</dbReference>
<keyword evidence="9" id="KW-0560">Oxidoreductase</keyword>
<dbReference type="Gene3D" id="1.10.630.10">
    <property type="entry name" value="Cytochrome P450"/>
    <property type="match status" value="1"/>
</dbReference>
<evidence type="ECO:0000256" key="4">
    <source>
        <dbReference type="ARBA" id="ARBA00010617"/>
    </source>
</evidence>
<evidence type="ECO:0000256" key="13">
    <source>
        <dbReference type="PIRSR" id="PIRSR602401-1"/>
    </source>
</evidence>
<feature type="transmembrane region" description="Helical" evidence="14">
    <location>
        <begin position="9"/>
        <end position="26"/>
    </location>
</feature>
<dbReference type="AlphaFoldDB" id="A0A4Y7SWW2"/>
<keyword evidence="10 13" id="KW-0408">Iron</keyword>
<name>A0A4Y7SWW2_COPMI</name>
<dbReference type="InterPro" id="IPR050121">
    <property type="entry name" value="Cytochrome_P450_monoxygenase"/>
</dbReference>
<dbReference type="Proteomes" id="UP000298030">
    <property type="component" value="Unassembled WGS sequence"/>
</dbReference>
<evidence type="ECO:0000256" key="5">
    <source>
        <dbReference type="ARBA" id="ARBA00022617"/>
    </source>
</evidence>
<dbReference type="PRINTS" id="PR00385">
    <property type="entry name" value="P450"/>
</dbReference>
<feature type="binding site" description="axial binding residue" evidence="13">
    <location>
        <position position="486"/>
    </location>
    <ligand>
        <name>heme</name>
        <dbReference type="ChEBI" id="CHEBI:30413"/>
    </ligand>
    <ligandPart>
        <name>Fe</name>
        <dbReference type="ChEBI" id="CHEBI:18248"/>
    </ligandPart>
</feature>
<evidence type="ECO:0000256" key="10">
    <source>
        <dbReference type="ARBA" id="ARBA00023004"/>
    </source>
</evidence>
<dbReference type="InterPro" id="IPR036396">
    <property type="entry name" value="Cyt_P450_sf"/>
</dbReference>
<comment type="caution">
    <text evidence="15">The sequence shown here is derived from an EMBL/GenBank/DDBJ whole genome shotgun (WGS) entry which is preliminary data.</text>
</comment>
<comment type="cofactor">
    <cofactor evidence="1 13">
        <name>heme</name>
        <dbReference type="ChEBI" id="CHEBI:30413"/>
    </cofactor>
</comment>
<proteinExistence type="inferred from homology"/>
<keyword evidence="12 14" id="KW-0472">Membrane</keyword>
<gene>
    <name evidence="15" type="ORF">FA13DRAFT_1636234</name>
</gene>
<evidence type="ECO:0000256" key="12">
    <source>
        <dbReference type="ARBA" id="ARBA00023136"/>
    </source>
</evidence>
<evidence type="ECO:0000313" key="16">
    <source>
        <dbReference type="Proteomes" id="UP000298030"/>
    </source>
</evidence>
<accession>A0A4Y7SWW2</accession>
<dbReference type="InterPro" id="IPR001128">
    <property type="entry name" value="Cyt_P450"/>
</dbReference>
<evidence type="ECO:0000256" key="14">
    <source>
        <dbReference type="SAM" id="Phobius"/>
    </source>
</evidence>
<keyword evidence="16" id="KW-1185">Reference proteome</keyword>
<sequence length="551" mass="62339">MDSLARHSIWRTIAIAIVPYLVWRLLKRSRGKDPLADIPGPAPDNWLTGSFMKIFPMDSGGWEYHDGLVREYGKTFKFKGLMGADVLYTYDERAVYHIVLKDQHSWEETREFVRTNGRIFGIGLFSTMGEHHRRQRKLLNPVFSAAHIRDLTPTFYSVTQRFTGSLAQLVSEGEKEIDLLPWLTRTALELVAQSGFGYSFDTLEPDAREHPFAKTLKNLLCVDPGLVAARNLIFPYVYNLGTPRFQRAVVNALPWKKLHELRDMVDLTHKTSLEILEATRRAVGNGGNKEERIAGGKDIMTFMANMEASQEDRLPEDELIALISTMIFAAMDTTSNALSRLLVVLAQNPEVQDKLREEVVQSGEGLDYDTITGLPYLDAICRETLRLYSPIPFVFREAGEANMVLPLLNPITTTDGRKLQNLVVPKHTVVLIQITQQNKDPDVWGPDATEWKPERWLSPLPLSVADARVPGIYSNILTFFGGSRSCIGFKFAQLEMKIVLSELIRNFRFTPGDKEIIWQLMPIVTPTTQDAKLTPAGVKTLRLPLNVKCIR</sequence>
<keyword evidence="7 13" id="KW-0479">Metal-binding</keyword>
<evidence type="ECO:0000256" key="8">
    <source>
        <dbReference type="ARBA" id="ARBA00022989"/>
    </source>
</evidence>
<evidence type="ECO:0000256" key="3">
    <source>
        <dbReference type="ARBA" id="ARBA00004721"/>
    </source>
</evidence>
<dbReference type="SUPFAM" id="SSF48264">
    <property type="entry name" value="Cytochrome P450"/>
    <property type="match status" value="1"/>
</dbReference>
<comment type="subcellular location">
    <subcellularLocation>
        <location evidence="2">Membrane</location>
    </subcellularLocation>
</comment>
<dbReference type="InterPro" id="IPR002401">
    <property type="entry name" value="Cyt_P450_E_grp-I"/>
</dbReference>
<evidence type="ECO:0000256" key="6">
    <source>
        <dbReference type="ARBA" id="ARBA00022692"/>
    </source>
</evidence>
<dbReference type="OrthoDB" id="1470350at2759"/>
<evidence type="ECO:0000256" key="7">
    <source>
        <dbReference type="ARBA" id="ARBA00022723"/>
    </source>
</evidence>
<dbReference type="PANTHER" id="PTHR24305">
    <property type="entry name" value="CYTOCHROME P450"/>
    <property type="match status" value="1"/>
</dbReference>
<dbReference type="GO" id="GO:0016020">
    <property type="term" value="C:membrane"/>
    <property type="evidence" value="ECO:0007669"/>
    <property type="project" value="UniProtKB-SubCell"/>
</dbReference>
<dbReference type="GO" id="GO:0005506">
    <property type="term" value="F:iron ion binding"/>
    <property type="evidence" value="ECO:0007669"/>
    <property type="project" value="InterPro"/>
</dbReference>
<dbReference type="PRINTS" id="PR00463">
    <property type="entry name" value="EP450I"/>
</dbReference>
<evidence type="ECO:0000313" key="15">
    <source>
        <dbReference type="EMBL" id="TEB26346.1"/>
    </source>
</evidence>
<comment type="similarity">
    <text evidence="4">Belongs to the cytochrome P450 family.</text>
</comment>